<evidence type="ECO:0000256" key="5">
    <source>
        <dbReference type="SAM" id="MobiDB-lite"/>
    </source>
</evidence>
<keyword evidence="9" id="KW-1185">Reference proteome</keyword>
<dbReference type="SUPFAM" id="SSF46626">
    <property type="entry name" value="Cytochrome c"/>
    <property type="match status" value="1"/>
</dbReference>
<organism evidence="8 9">
    <name type="scientific">Rhodanobacter terrae</name>
    <dbReference type="NCBI Taxonomy" id="418647"/>
    <lineage>
        <taxon>Bacteria</taxon>
        <taxon>Pseudomonadati</taxon>
        <taxon>Pseudomonadota</taxon>
        <taxon>Gammaproteobacteria</taxon>
        <taxon>Lysobacterales</taxon>
        <taxon>Rhodanobacteraceae</taxon>
        <taxon>Rhodanobacter</taxon>
    </lineage>
</organism>
<evidence type="ECO:0000313" key="8">
    <source>
        <dbReference type="EMBL" id="MFC5582982.1"/>
    </source>
</evidence>
<evidence type="ECO:0000256" key="4">
    <source>
        <dbReference type="PROSITE-ProRule" id="PRU00433"/>
    </source>
</evidence>
<gene>
    <name evidence="8" type="primary">ccoO</name>
    <name evidence="8" type="ORF">ACFPPB_17850</name>
</gene>
<evidence type="ECO:0000313" key="9">
    <source>
        <dbReference type="Proteomes" id="UP001596111"/>
    </source>
</evidence>
<dbReference type="PROSITE" id="PS51007">
    <property type="entry name" value="CYTC"/>
    <property type="match status" value="1"/>
</dbReference>
<sequence>MAYKHFEAIEKHAGLLGILIAIMVSLGGLAEITPLFMEAHSLKAPPGVHPYDPLRLIGKDVYVREGCYLCHSQMIRALRFETQRYGHFSTAAESVYDRPFQWGSKRTGPDLARVGGKYSDDWHRMHLMNPRQVVPQSNMPGYPWLAHDTIDAADVQARMRTLRRLGDPYTDADIAAAPAALAGKTEMDALIAYLQGLGIRNEPNPPAGAPTAPSDAPASTGGTP</sequence>
<evidence type="ECO:0000259" key="7">
    <source>
        <dbReference type="PROSITE" id="PS51007"/>
    </source>
</evidence>
<dbReference type="Proteomes" id="UP001596111">
    <property type="component" value="Unassembled WGS sequence"/>
</dbReference>
<dbReference type="NCBIfam" id="TIGR00781">
    <property type="entry name" value="ccoO"/>
    <property type="match status" value="1"/>
</dbReference>
<proteinExistence type="predicted"/>
<dbReference type="RefSeq" id="WP_377329583.1">
    <property type="nucleotide sequence ID" value="NZ_JBHSNG010000028.1"/>
</dbReference>
<feature type="region of interest" description="Disordered" evidence="5">
    <location>
        <begin position="200"/>
        <end position="224"/>
    </location>
</feature>
<evidence type="ECO:0000256" key="6">
    <source>
        <dbReference type="SAM" id="Phobius"/>
    </source>
</evidence>
<dbReference type="InterPro" id="IPR036909">
    <property type="entry name" value="Cyt_c-like_dom_sf"/>
</dbReference>
<keyword evidence="6" id="KW-1133">Transmembrane helix</keyword>
<evidence type="ECO:0000256" key="3">
    <source>
        <dbReference type="ARBA" id="ARBA00023004"/>
    </source>
</evidence>
<name>A0ABW0T1J3_9GAMM</name>
<dbReference type="EMBL" id="JBHSNG010000028">
    <property type="protein sequence ID" value="MFC5582982.1"/>
    <property type="molecule type" value="Genomic_DNA"/>
</dbReference>
<keyword evidence="3 4" id="KW-0408">Iron</keyword>
<keyword evidence="2 4" id="KW-0479">Metal-binding</keyword>
<protein>
    <submittedName>
        <fullName evidence="8">Cytochrome-c oxidase, cbb3-type subunit II</fullName>
    </submittedName>
</protein>
<keyword evidence="6" id="KW-0812">Transmembrane</keyword>
<accession>A0ABW0T1J3</accession>
<feature type="compositionally biased region" description="Low complexity" evidence="5">
    <location>
        <begin position="209"/>
        <end position="224"/>
    </location>
</feature>
<keyword evidence="6" id="KW-0472">Membrane</keyword>
<keyword evidence="1 4" id="KW-0349">Heme</keyword>
<evidence type="ECO:0000256" key="1">
    <source>
        <dbReference type="ARBA" id="ARBA00022617"/>
    </source>
</evidence>
<feature type="domain" description="Cytochrome c" evidence="7">
    <location>
        <begin position="53"/>
        <end position="198"/>
    </location>
</feature>
<dbReference type="InterPro" id="IPR009056">
    <property type="entry name" value="Cyt_c-like_dom"/>
</dbReference>
<comment type="caution">
    <text evidence="8">The sequence shown here is derived from an EMBL/GenBank/DDBJ whole genome shotgun (WGS) entry which is preliminary data.</text>
</comment>
<evidence type="ECO:0000256" key="2">
    <source>
        <dbReference type="ARBA" id="ARBA00022723"/>
    </source>
</evidence>
<reference evidence="9" key="1">
    <citation type="journal article" date="2019" name="Int. J. Syst. Evol. Microbiol.">
        <title>The Global Catalogue of Microorganisms (GCM) 10K type strain sequencing project: providing services to taxonomists for standard genome sequencing and annotation.</title>
        <authorList>
            <consortium name="The Broad Institute Genomics Platform"/>
            <consortium name="The Broad Institute Genome Sequencing Center for Infectious Disease"/>
            <person name="Wu L."/>
            <person name="Ma J."/>
        </authorList>
    </citation>
    <scope>NUCLEOTIDE SEQUENCE [LARGE SCALE GENOMIC DNA]</scope>
    <source>
        <strain evidence="9">CGMCC 1.13587</strain>
    </source>
</reference>
<dbReference type="InterPro" id="IPR003468">
    <property type="entry name" value="Cyt_c_oxidase_monohaem-su/FixO"/>
</dbReference>
<dbReference type="NCBIfam" id="NF011055">
    <property type="entry name" value="PRK14487.1"/>
    <property type="match status" value="1"/>
</dbReference>
<dbReference type="Pfam" id="PF02433">
    <property type="entry name" value="FixO"/>
    <property type="match status" value="1"/>
</dbReference>
<dbReference type="Gene3D" id="1.10.760.10">
    <property type="entry name" value="Cytochrome c-like domain"/>
    <property type="match status" value="1"/>
</dbReference>
<feature type="transmembrane region" description="Helical" evidence="6">
    <location>
        <begin position="12"/>
        <end position="37"/>
    </location>
</feature>
<dbReference type="Gene3D" id="6.10.250.2250">
    <property type="match status" value="1"/>
</dbReference>